<dbReference type="Pfam" id="PF02518">
    <property type="entry name" value="HATPase_c"/>
    <property type="match status" value="1"/>
</dbReference>
<dbReference type="InterPro" id="IPR003661">
    <property type="entry name" value="HisK_dim/P_dom"/>
</dbReference>
<dbReference type="Pfam" id="PF05231">
    <property type="entry name" value="MASE1"/>
    <property type="match status" value="1"/>
</dbReference>
<keyword evidence="5" id="KW-0597">Phosphoprotein</keyword>
<dbReference type="Proteomes" id="UP000295341">
    <property type="component" value="Unassembled WGS sequence"/>
</dbReference>
<dbReference type="PRINTS" id="PR00344">
    <property type="entry name" value="BCTRLSENSOR"/>
</dbReference>
<feature type="transmembrane region" description="Helical" evidence="14">
    <location>
        <begin position="68"/>
        <end position="90"/>
    </location>
</feature>
<keyword evidence="13 14" id="KW-0472">Membrane</keyword>
<evidence type="ECO:0000256" key="13">
    <source>
        <dbReference type="ARBA" id="ARBA00023136"/>
    </source>
</evidence>
<dbReference type="PANTHER" id="PTHR43065:SF46">
    <property type="entry name" value="C4-DICARBOXYLATE TRANSPORT SENSOR PROTEIN DCTB"/>
    <property type="match status" value="1"/>
</dbReference>
<dbReference type="InterPro" id="IPR036097">
    <property type="entry name" value="HisK_dim/P_sf"/>
</dbReference>
<dbReference type="GO" id="GO:0000155">
    <property type="term" value="F:phosphorelay sensor kinase activity"/>
    <property type="evidence" value="ECO:0007669"/>
    <property type="project" value="InterPro"/>
</dbReference>
<dbReference type="GO" id="GO:0005886">
    <property type="term" value="C:plasma membrane"/>
    <property type="evidence" value="ECO:0007669"/>
    <property type="project" value="UniProtKB-SubCell"/>
</dbReference>
<keyword evidence="17" id="KW-1185">Reference proteome</keyword>
<evidence type="ECO:0000256" key="5">
    <source>
        <dbReference type="ARBA" id="ARBA00022553"/>
    </source>
</evidence>
<evidence type="ECO:0000256" key="2">
    <source>
        <dbReference type="ARBA" id="ARBA00004651"/>
    </source>
</evidence>
<evidence type="ECO:0000313" key="16">
    <source>
        <dbReference type="EMBL" id="TDU25584.1"/>
    </source>
</evidence>
<keyword evidence="11 14" id="KW-1133">Transmembrane helix</keyword>
<sequence length="523" mass="56358">MYVAGYLALDASSYIYPVVPLGITPWNPSAGLSLFLLLTCGRRFWPAVLIAAVAADVVVRNATVNAPMLTTAAFITGCYVVAATFLQRSWKVSAPLESTRDLVIFFVVASAASGTVAVMFVGLYAAIGMVSMRDMPLDVLRYWVGDLNGILVLTPALFSIRKIGNIGFAIRKLVSPEIILQLLSIGAALGLILAFAGDYPYRSFYALFLPLIWISARWGLPGAAVAQVIIQLGLITCVQLADYHAATFVQLQWLMTGLCVTGLTIGAMSSHRARLELALLDRQAALNRAQQFASAGEMTSALAHQLNQPMTALNSYVGACQIMVGQPILDAARLRDLMAKIEGEVRRSSEVVARLRDFYRRGATNLCPIEAGRLVDNVIQVLHRNAQSADVEIVSRPGEWSRRLLVDTVQTENAIQNLLLNAIEAMEMAGSKTRRIETSISVTQTSVEIRIHDSGPGVSAEMMAELFEPFHTSKADGMGMGLAIARSLVRASGGDLWIEPAAAGGACFVMRLPAPTSSDVLRA</sequence>
<proteinExistence type="predicted"/>
<dbReference type="Gene3D" id="3.30.565.10">
    <property type="entry name" value="Histidine kinase-like ATPase, C-terminal domain"/>
    <property type="match status" value="1"/>
</dbReference>
<dbReference type="SUPFAM" id="SSF55874">
    <property type="entry name" value="ATPase domain of HSP90 chaperone/DNA topoisomerase II/histidine kinase"/>
    <property type="match status" value="1"/>
</dbReference>
<evidence type="ECO:0000256" key="14">
    <source>
        <dbReference type="SAM" id="Phobius"/>
    </source>
</evidence>
<dbReference type="CDD" id="cd00082">
    <property type="entry name" value="HisKA"/>
    <property type="match status" value="1"/>
</dbReference>
<dbReference type="PANTHER" id="PTHR43065">
    <property type="entry name" value="SENSOR HISTIDINE KINASE"/>
    <property type="match status" value="1"/>
</dbReference>
<dbReference type="InterPro" id="IPR036890">
    <property type="entry name" value="HATPase_C_sf"/>
</dbReference>
<accession>A0A4S3K6M1</accession>
<evidence type="ECO:0000256" key="11">
    <source>
        <dbReference type="ARBA" id="ARBA00022989"/>
    </source>
</evidence>
<feature type="transmembrane region" description="Helical" evidence="14">
    <location>
        <begin position="178"/>
        <end position="197"/>
    </location>
</feature>
<evidence type="ECO:0000256" key="4">
    <source>
        <dbReference type="ARBA" id="ARBA00022475"/>
    </source>
</evidence>
<dbReference type="EMBL" id="SOBT01000011">
    <property type="protein sequence ID" value="TDU25584.1"/>
    <property type="molecule type" value="Genomic_DNA"/>
</dbReference>
<keyword evidence="9" id="KW-0418">Kinase</keyword>
<dbReference type="RefSeq" id="WP_162851333.1">
    <property type="nucleotide sequence ID" value="NZ_SOBT01000011.1"/>
</dbReference>
<keyword evidence="8" id="KW-0547">Nucleotide-binding</keyword>
<keyword evidence="7 14" id="KW-0812">Transmembrane</keyword>
<name>A0A4S3K6M1_9GAMM</name>
<comment type="catalytic activity">
    <reaction evidence="1">
        <text>ATP + protein L-histidine = ADP + protein N-phospho-L-histidine.</text>
        <dbReference type="EC" id="2.7.13.3"/>
    </reaction>
</comment>
<organism evidence="16 17">
    <name type="scientific">Panacagrimonas perspica</name>
    <dbReference type="NCBI Taxonomy" id="381431"/>
    <lineage>
        <taxon>Bacteria</taxon>
        <taxon>Pseudomonadati</taxon>
        <taxon>Pseudomonadota</taxon>
        <taxon>Gammaproteobacteria</taxon>
        <taxon>Nevskiales</taxon>
        <taxon>Nevskiaceae</taxon>
        <taxon>Panacagrimonas</taxon>
    </lineage>
</organism>
<dbReference type="EC" id="2.7.13.3" evidence="3"/>
<dbReference type="InterPro" id="IPR003594">
    <property type="entry name" value="HATPase_dom"/>
</dbReference>
<feature type="domain" description="Histidine kinase" evidence="15">
    <location>
        <begin position="301"/>
        <end position="516"/>
    </location>
</feature>
<dbReference type="InterPro" id="IPR007895">
    <property type="entry name" value="MASE1"/>
</dbReference>
<evidence type="ECO:0000256" key="9">
    <source>
        <dbReference type="ARBA" id="ARBA00022777"/>
    </source>
</evidence>
<dbReference type="PROSITE" id="PS50109">
    <property type="entry name" value="HIS_KIN"/>
    <property type="match status" value="1"/>
</dbReference>
<evidence type="ECO:0000256" key="8">
    <source>
        <dbReference type="ARBA" id="ARBA00022741"/>
    </source>
</evidence>
<feature type="transmembrane region" description="Helical" evidence="14">
    <location>
        <begin position="102"/>
        <end position="127"/>
    </location>
</feature>
<feature type="transmembrane region" description="Helical" evidence="14">
    <location>
        <begin position="225"/>
        <end position="245"/>
    </location>
</feature>
<evidence type="ECO:0000256" key="1">
    <source>
        <dbReference type="ARBA" id="ARBA00000085"/>
    </source>
</evidence>
<protein>
    <recommendedName>
        <fullName evidence="3">histidine kinase</fullName>
        <ecNumber evidence="3">2.7.13.3</ecNumber>
    </recommendedName>
</protein>
<reference evidence="16 17" key="1">
    <citation type="submission" date="2019-03" db="EMBL/GenBank/DDBJ databases">
        <title>Genomic Encyclopedia of Type Strains, Phase IV (KMG-IV): sequencing the most valuable type-strain genomes for metagenomic binning, comparative biology and taxonomic classification.</title>
        <authorList>
            <person name="Goeker M."/>
        </authorList>
    </citation>
    <scope>NUCLEOTIDE SEQUENCE [LARGE SCALE GENOMIC DNA]</scope>
    <source>
        <strain evidence="16 17">DSM 26377</strain>
    </source>
</reference>
<evidence type="ECO:0000313" key="17">
    <source>
        <dbReference type="Proteomes" id="UP000295341"/>
    </source>
</evidence>
<evidence type="ECO:0000256" key="12">
    <source>
        <dbReference type="ARBA" id="ARBA00023012"/>
    </source>
</evidence>
<dbReference type="Gene3D" id="1.10.287.130">
    <property type="match status" value="1"/>
</dbReference>
<evidence type="ECO:0000256" key="7">
    <source>
        <dbReference type="ARBA" id="ARBA00022692"/>
    </source>
</evidence>
<evidence type="ECO:0000259" key="15">
    <source>
        <dbReference type="PROSITE" id="PS50109"/>
    </source>
</evidence>
<keyword evidence="4" id="KW-1003">Cell membrane</keyword>
<keyword evidence="10" id="KW-0067">ATP-binding</keyword>
<dbReference type="AlphaFoldDB" id="A0A4S3K6M1"/>
<dbReference type="GO" id="GO:0005524">
    <property type="term" value="F:ATP binding"/>
    <property type="evidence" value="ECO:0007669"/>
    <property type="project" value="UniProtKB-KW"/>
</dbReference>
<comment type="caution">
    <text evidence="16">The sequence shown here is derived from an EMBL/GenBank/DDBJ whole genome shotgun (WGS) entry which is preliminary data.</text>
</comment>
<keyword evidence="6" id="KW-0808">Transferase</keyword>
<evidence type="ECO:0000256" key="6">
    <source>
        <dbReference type="ARBA" id="ARBA00022679"/>
    </source>
</evidence>
<feature type="transmembrane region" description="Helical" evidence="14">
    <location>
        <begin position="139"/>
        <end position="158"/>
    </location>
</feature>
<keyword evidence="12" id="KW-0902">Two-component regulatory system</keyword>
<comment type="subcellular location">
    <subcellularLocation>
        <location evidence="2">Cell membrane</location>
        <topology evidence="2">Multi-pass membrane protein</topology>
    </subcellularLocation>
</comment>
<feature type="transmembrane region" description="Helical" evidence="14">
    <location>
        <begin position="44"/>
        <end position="62"/>
    </location>
</feature>
<gene>
    <name evidence="16" type="ORF">DFR24_4023</name>
</gene>
<dbReference type="SMART" id="SM00388">
    <property type="entry name" value="HisKA"/>
    <property type="match status" value="1"/>
</dbReference>
<dbReference type="SMART" id="SM00387">
    <property type="entry name" value="HATPase_c"/>
    <property type="match status" value="1"/>
</dbReference>
<dbReference type="InterPro" id="IPR004358">
    <property type="entry name" value="Sig_transdc_His_kin-like_C"/>
</dbReference>
<dbReference type="SUPFAM" id="SSF47384">
    <property type="entry name" value="Homodimeric domain of signal transducing histidine kinase"/>
    <property type="match status" value="1"/>
</dbReference>
<feature type="transmembrane region" description="Helical" evidence="14">
    <location>
        <begin position="14"/>
        <end position="37"/>
    </location>
</feature>
<feature type="transmembrane region" description="Helical" evidence="14">
    <location>
        <begin position="251"/>
        <end position="269"/>
    </location>
</feature>
<evidence type="ECO:0000256" key="3">
    <source>
        <dbReference type="ARBA" id="ARBA00012438"/>
    </source>
</evidence>
<dbReference type="InterPro" id="IPR005467">
    <property type="entry name" value="His_kinase_dom"/>
</dbReference>
<evidence type="ECO:0000256" key="10">
    <source>
        <dbReference type="ARBA" id="ARBA00022840"/>
    </source>
</evidence>